<evidence type="ECO:0000313" key="2">
    <source>
        <dbReference type="EMBL" id="KAJ3086469.1"/>
    </source>
</evidence>
<sequence>MSGQNTSLLPPPPPPTLLGHGQRSGSAQQSPTPAPPISVSKTHVQVWPPLSPA</sequence>
<name>A0AAD5SQD8_9FUNG</name>
<organism evidence="2 3">
    <name type="scientific">Physocladia obscura</name>
    <dbReference type="NCBI Taxonomy" id="109957"/>
    <lineage>
        <taxon>Eukaryota</taxon>
        <taxon>Fungi</taxon>
        <taxon>Fungi incertae sedis</taxon>
        <taxon>Chytridiomycota</taxon>
        <taxon>Chytridiomycota incertae sedis</taxon>
        <taxon>Chytridiomycetes</taxon>
        <taxon>Chytridiales</taxon>
        <taxon>Chytriomycetaceae</taxon>
        <taxon>Physocladia</taxon>
    </lineage>
</organism>
<feature type="region of interest" description="Disordered" evidence="1">
    <location>
        <begin position="1"/>
        <end position="53"/>
    </location>
</feature>
<reference evidence="2" key="1">
    <citation type="submission" date="2020-05" db="EMBL/GenBank/DDBJ databases">
        <title>Phylogenomic resolution of chytrid fungi.</title>
        <authorList>
            <person name="Stajich J.E."/>
            <person name="Amses K."/>
            <person name="Simmons R."/>
            <person name="Seto K."/>
            <person name="Myers J."/>
            <person name="Bonds A."/>
            <person name="Quandt C.A."/>
            <person name="Barry K."/>
            <person name="Liu P."/>
            <person name="Grigoriev I."/>
            <person name="Longcore J.E."/>
            <person name="James T.Y."/>
        </authorList>
    </citation>
    <scope>NUCLEOTIDE SEQUENCE</scope>
    <source>
        <strain evidence="2">JEL0513</strain>
    </source>
</reference>
<keyword evidence="3" id="KW-1185">Reference proteome</keyword>
<proteinExistence type="predicted"/>
<comment type="caution">
    <text evidence="2">The sequence shown here is derived from an EMBL/GenBank/DDBJ whole genome shotgun (WGS) entry which is preliminary data.</text>
</comment>
<gene>
    <name evidence="2" type="ORF">HK100_008693</name>
</gene>
<dbReference type="Proteomes" id="UP001211907">
    <property type="component" value="Unassembled WGS sequence"/>
</dbReference>
<protein>
    <submittedName>
        <fullName evidence="2">Uncharacterized protein</fullName>
    </submittedName>
</protein>
<dbReference type="AlphaFoldDB" id="A0AAD5SQD8"/>
<evidence type="ECO:0000256" key="1">
    <source>
        <dbReference type="SAM" id="MobiDB-lite"/>
    </source>
</evidence>
<evidence type="ECO:0000313" key="3">
    <source>
        <dbReference type="Proteomes" id="UP001211907"/>
    </source>
</evidence>
<accession>A0AAD5SQD8</accession>
<dbReference type="EMBL" id="JADGJH010004270">
    <property type="protein sequence ID" value="KAJ3086469.1"/>
    <property type="molecule type" value="Genomic_DNA"/>
</dbReference>